<dbReference type="Proteomes" id="UP000008136">
    <property type="component" value="Chromosome"/>
</dbReference>
<dbReference type="InterPro" id="IPR000385">
    <property type="entry name" value="MoaA_NifB_PqqE_Fe-S-bd_CS"/>
</dbReference>
<dbReference type="eggNOG" id="arCOG00930">
    <property type="taxonomic scope" value="Archaea"/>
</dbReference>
<dbReference type="CDD" id="cd01335">
    <property type="entry name" value="Radical_SAM"/>
    <property type="match status" value="1"/>
</dbReference>
<keyword evidence="1 11" id="KW-0004">4Fe-4S</keyword>
<protein>
    <recommendedName>
        <fullName evidence="11">Probable GTP 3',8-cyclase</fullName>
        <ecNumber evidence="11">4.1.99.22</ecNumber>
    </recommendedName>
    <alternativeName>
        <fullName evidence="11">Molybdenum cofactor biosynthesis protein A</fullName>
    </alternativeName>
</protein>
<dbReference type="GO" id="GO:0005525">
    <property type="term" value="F:GTP binding"/>
    <property type="evidence" value="ECO:0007669"/>
    <property type="project" value="UniProtKB-UniRule"/>
</dbReference>
<dbReference type="NCBIfam" id="TIGR02668">
    <property type="entry name" value="moaA_archaeal"/>
    <property type="match status" value="1"/>
</dbReference>
<dbReference type="RefSeq" id="WP_013682989.1">
    <property type="nucleotide sequence ID" value="NC_015320.1"/>
</dbReference>
<keyword evidence="9 11" id="KW-0456">Lyase</keyword>
<dbReference type="InterPro" id="IPR013485">
    <property type="entry name" value="MoaA_arc"/>
</dbReference>
<dbReference type="PROSITE" id="PS01305">
    <property type="entry name" value="MOAA_NIFB_PQQE"/>
    <property type="match status" value="1"/>
</dbReference>
<dbReference type="SFLD" id="SFLDG01383">
    <property type="entry name" value="cyclic_pyranopterin_phosphate"/>
    <property type="match status" value="1"/>
</dbReference>
<dbReference type="SFLD" id="SFLDG01067">
    <property type="entry name" value="SPASM/twitch_domain_containing"/>
    <property type="match status" value="1"/>
</dbReference>
<feature type="binding site" evidence="11">
    <location>
        <position position="150"/>
    </location>
    <ligand>
        <name>GTP</name>
        <dbReference type="ChEBI" id="CHEBI:37565"/>
    </ligand>
</feature>
<proteinExistence type="inferred from homology"/>
<feature type="binding site" evidence="11">
    <location>
        <position position="25"/>
    </location>
    <ligand>
        <name>[4Fe-4S] cluster</name>
        <dbReference type="ChEBI" id="CHEBI:49883"/>
        <label>1</label>
        <note>4Fe-4S-S-AdoMet</note>
    </ligand>
</feature>
<feature type="binding site" evidence="11">
    <location>
        <position position="262"/>
    </location>
    <ligand>
        <name>[4Fe-4S] cluster</name>
        <dbReference type="ChEBI" id="CHEBI:49883"/>
        <label>2</label>
        <note>4Fe-4S-substrate</note>
    </ligand>
</feature>
<comment type="similarity">
    <text evidence="11">Belongs to the radical SAM superfamily. MoaA family.</text>
</comment>
<dbReference type="GO" id="GO:1904047">
    <property type="term" value="F:S-adenosyl-L-methionine binding"/>
    <property type="evidence" value="ECO:0007669"/>
    <property type="project" value="UniProtKB-UniRule"/>
</dbReference>
<dbReference type="Gene3D" id="3.20.20.70">
    <property type="entry name" value="Aldolase class I"/>
    <property type="match status" value="1"/>
</dbReference>
<evidence type="ECO:0000256" key="9">
    <source>
        <dbReference type="ARBA" id="ARBA00023239"/>
    </source>
</evidence>
<dbReference type="InterPro" id="IPR006638">
    <property type="entry name" value="Elp3/MiaA/NifB-like_rSAM"/>
</dbReference>
<evidence type="ECO:0000256" key="4">
    <source>
        <dbReference type="ARBA" id="ARBA00022741"/>
    </source>
</evidence>
<evidence type="ECO:0000256" key="1">
    <source>
        <dbReference type="ARBA" id="ARBA00022485"/>
    </source>
</evidence>
<dbReference type="PANTHER" id="PTHR22960:SF0">
    <property type="entry name" value="MOLYBDENUM COFACTOR BIOSYNTHESIS PROTEIN 1"/>
    <property type="match status" value="1"/>
</dbReference>
<dbReference type="KEGG" id="ave:Arcve_0278"/>
<dbReference type="InterPro" id="IPR058240">
    <property type="entry name" value="rSAM_sf"/>
</dbReference>
<dbReference type="GO" id="GO:0046872">
    <property type="term" value="F:metal ion binding"/>
    <property type="evidence" value="ECO:0007669"/>
    <property type="project" value="UniProtKB-KW"/>
</dbReference>
<evidence type="ECO:0000259" key="12">
    <source>
        <dbReference type="PROSITE" id="PS51918"/>
    </source>
</evidence>
<dbReference type="GO" id="GO:0061799">
    <property type="term" value="F:cyclic pyranopterin monophosphate synthase activity"/>
    <property type="evidence" value="ECO:0007669"/>
    <property type="project" value="TreeGrafter"/>
</dbReference>
<feature type="binding site" evidence="11">
    <location>
        <position position="65"/>
    </location>
    <ligand>
        <name>S-adenosyl-L-methionine</name>
        <dbReference type="ChEBI" id="CHEBI:59789"/>
    </ligand>
</feature>
<dbReference type="PANTHER" id="PTHR22960">
    <property type="entry name" value="MOLYBDOPTERIN COFACTOR SYNTHESIS PROTEIN A"/>
    <property type="match status" value="1"/>
</dbReference>
<keyword evidence="5 11" id="KW-0408">Iron</keyword>
<dbReference type="InterPro" id="IPR007197">
    <property type="entry name" value="rSAM"/>
</dbReference>
<gene>
    <name evidence="11" type="primary">moaA</name>
    <name evidence="13" type="ordered locus">Arcve_0278</name>
</gene>
<dbReference type="CDD" id="cd21117">
    <property type="entry name" value="Twitch_MoaA"/>
    <property type="match status" value="1"/>
</dbReference>
<feature type="binding site" evidence="11">
    <location>
        <position position="14"/>
    </location>
    <ligand>
        <name>GTP</name>
        <dbReference type="ChEBI" id="CHEBI:37565"/>
    </ligand>
</feature>
<comment type="catalytic activity">
    <reaction evidence="10 11">
        <text>GTP + AH2 + S-adenosyl-L-methionine = (8S)-3',8-cyclo-7,8-dihydroguanosine 5'-triphosphate + 5'-deoxyadenosine + L-methionine + A + H(+)</text>
        <dbReference type="Rhea" id="RHEA:49576"/>
        <dbReference type="ChEBI" id="CHEBI:13193"/>
        <dbReference type="ChEBI" id="CHEBI:15378"/>
        <dbReference type="ChEBI" id="CHEBI:17319"/>
        <dbReference type="ChEBI" id="CHEBI:17499"/>
        <dbReference type="ChEBI" id="CHEBI:37565"/>
        <dbReference type="ChEBI" id="CHEBI:57844"/>
        <dbReference type="ChEBI" id="CHEBI:59789"/>
        <dbReference type="ChEBI" id="CHEBI:131766"/>
        <dbReference type="EC" id="4.1.99.22"/>
    </reaction>
</comment>
<organism evidence="13 14">
    <name type="scientific">Archaeoglobus veneficus (strain DSM 11195 / SNP6)</name>
    <dbReference type="NCBI Taxonomy" id="693661"/>
    <lineage>
        <taxon>Archaea</taxon>
        <taxon>Methanobacteriati</taxon>
        <taxon>Methanobacteriota</taxon>
        <taxon>Archaeoglobi</taxon>
        <taxon>Archaeoglobales</taxon>
        <taxon>Archaeoglobaceae</taxon>
        <taxon>Archaeoglobus</taxon>
    </lineage>
</organism>
<evidence type="ECO:0000256" key="5">
    <source>
        <dbReference type="ARBA" id="ARBA00023004"/>
    </source>
</evidence>
<dbReference type="InterPro" id="IPR010505">
    <property type="entry name" value="MoaA_twitch"/>
</dbReference>
<dbReference type="OrthoDB" id="6925at2157"/>
<keyword evidence="6 11" id="KW-0411">Iron-sulfur</keyword>
<evidence type="ECO:0000256" key="6">
    <source>
        <dbReference type="ARBA" id="ARBA00023014"/>
    </source>
</evidence>
<feature type="binding site" evidence="11">
    <location>
        <position position="21"/>
    </location>
    <ligand>
        <name>[4Fe-4S] cluster</name>
        <dbReference type="ChEBI" id="CHEBI:49883"/>
        <label>1</label>
        <note>4Fe-4S-S-AdoMet</note>
    </ligand>
</feature>
<dbReference type="GeneID" id="10393372"/>
<dbReference type="UniPathway" id="UPA00344"/>
<dbReference type="Pfam" id="PF04055">
    <property type="entry name" value="Radical_SAM"/>
    <property type="match status" value="1"/>
</dbReference>
<keyword evidence="4 11" id="KW-0547">Nucleotide-binding</keyword>
<dbReference type="InterPro" id="IPR050105">
    <property type="entry name" value="MoCo_biosynth_MoaA/MoaC"/>
</dbReference>
<evidence type="ECO:0000256" key="3">
    <source>
        <dbReference type="ARBA" id="ARBA00022723"/>
    </source>
</evidence>
<evidence type="ECO:0000256" key="11">
    <source>
        <dbReference type="HAMAP-Rule" id="MF_01225"/>
    </source>
</evidence>
<feature type="binding site" evidence="11">
    <location>
        <position position="245"/>
    </location>
    <ligand>
        <name>[4Fe-4S] cluster</name>
        <dbReference type="ChEBI" id="CHEBI:49883"/>
        <label>2</label>
        <note>4Fe-4S-substrate</note>
    </ligand>
</feature>
<dbReference type="GO" id="GO:0061798">
    <property type="term" value="F:GTP 3',8'-cyclase activity"/>
    <property type="evidence" value="ECO:0007669"/>
    <property type="project" value="UniProtKB-UniRule"/>
</dbReference>
<dbReference type="STRING" id="693661.Arcve_0278"/>
<evidence type="ECO:0000313" key="14">
    <source>
        <dbReference type="Proteomes" id="UP000008136"/>
    </source>
</evidence>
<comment type="cofactor">
    <cofactor evidence="11">
        <name>[4Fe-4S] cluster</name>
        <dbReference type="ChEBI" id="CHEBI:49883"/>
    </cofactor>
    <text evidence="11">Binds 2 [4Fe-4S] clusters. Binds 1 [4Fe-4S] cluster coordinated with 3 cysteines and an exchangeable S-adenosyl-L-methionine and 1 [4Fe-4S] cluster coordinated with 3 cysteines and the GTP-derived substrate.</text>
</comment>
<reference evidence="13 14" key="1">
    <citation type="submission" date="2011-03" db="EMBL/GenBank/DDBJ databases">
        <title>The complete genome of Archaeoglobus veneficus SNP6.</title>
        <authorList>
            <consortium name="US DOE Joint Genome Institute (JGI-PGF)"/>
            <person name="Lucas S."/>
            <person name="Copeland A."/>
            <person name="Lapidus A."/>
            <person name="Bruce D."/>
            <person name="Goodwin L."/>
            <person name="Pitluck S."/>
            <person name="Kyrpides N."/>
            <person name="Mavromatis K."/>
            <person name="Pagani I."/>
            <person name="Ivanova N."/>
            <person name="Mikhailova N."/>
            <person name="Lu M."/>
            <person name="Detter J.C."/>
            <person name="Tapia R."/>
            <person name="Han C."/>
            <person name="Land M."/>
            <person name="Hauser L."/>
            <person name="Markowitz V."/>
            <person name="Cheng J.-F."/>
            <person name="Hugenholtz P."/>
            <person name="Woyke T."/>
            <person name="Wu D."/>
            <person name="Spring S."/>
            <person name="Brambilla E."/>
            <person name="Klenk H.-P."/>
            <person name="Eisen J.A."/>
        </authorList>
    </citation>
    <scope>NUCLEOTIDE SEQUENCE [LARGE SCALE GENOMIC DNA]</scope>
    <source>
        <strain>SNP6</strain>
    </source>
</reference>
<dbReference type="EC" id="4.1.99.22" evidence="11"/>
<feature type="binding site" evidence="11">
    <location>
        <position position="27"/>
    </location>
    <ligand>
        <name>S-adenosyl-L-methionine</name>
        <dbReference type="ChEBI" id="CHEBI:59789"/>
    </ligand>
</feature>
<feature type="binding site" evidence="11">
    <location>
        <position position="248"/>
    </location>
    <ligand>
        <name>[4Fe-4S] cluster</name>
        <dbReference type="ChEBI" id="CHEBI:49883"/>
        <label>2</label>
        <note>4Fe-4S-substrate</note>
    </ligand>
</feature>
<dbReference type="InterPro" id="IPR013785">
    <property type="entry name" value="Aldolase_TIM"/>
</dbReference>
<keyword evidence="2 11" id="KW-0949">S-adenosyl-L-methionine</keyword>
<evidence type="ECO:0000256" key="2">
    <source>
        <dbReference type="ARBA" id="ARBA00022691"/>
    </source>
</evidence>
<dbReference type="GO" id="GO:0051539">
    <property type="term" value="F:4 iron, 4 sulfur cluster binding"/>
    <property type="evidence" value="ECO:0007669"/>
    <property type="project" value="UniProtKB-UniRule"/>
</dbReference>
<dbReference type="NCBIfam" id="NF001199">
    <property type="entry name" value="PRK00164.2-1"/>
    <property type="match status" value="1"/>
</dbReference>
<dbReference type="SFLD" id="SFLDG01386">
    <property type="entry name" value="main_SPASM_domain-containing"/>
    <property type="match status" value="1"/>
</dbReference>
<feature type="binding site" evidence="11">
    <location>
        <position position="113"/>
    </location>
    <ligand>
        <name>S-adenosyl-L-methionine</name>
        <dbReference type="ChEBI" id="CHEBI:59789"/>
    </ligand>
</feature>
<comment type="function">
    <text evidence="11">Catalyzes the cyclization of GTP to (8S)-3',8-cyclo-7,8-dihydroguanosine 5'-triphosphate.</text>
</comment>
<comment type="caution">
    <text evidence="11">Lacks conserved residue(s) required for the propagation of feature annotation.</text>
</comment>
<keyword evidence="3 11" id="KW-0479">Metal-binding</keyword>
<dbReference type="InterPro" id="IPR040064">
    <property type="entry name" value="MoaA-like"/>
</dbReference>
<evidence type="ECO:0000256" key="7">
    <source>
        <dbReference type="ARBA" id="ARBA00023134"/>
    </source>
</evidence>
<dbReference type="Pfam" id="PF06463">
    <property type="entry name" value="Mob_synth_C"/>
    <property type="match status" value="1"/>
</dbReference>
<accession>F2KP05</accession>
<dbReference type="PROSITE" id="PS51918">
    <property type="entry name" value="RADICAL_SAM"/>
    <property type="match status" value="1"/>
</dbReference>
<evidence type="ECO:0000313" key="13">
    <source>
        <dbReference type="EMBL" id="AEA46313.1"/>
    </source>
</evidence>
<dbReference type="AlphaFoldDB" id="F2KP05"/>
<keyword evidence="14" id="KW-1185">Reference proteome</keyword>
<dbReference type="HOGENOM" id="CLU_009273_0_1_2"/>
<feature type="binding site" evidence="11">
    <location>
        <position position="61"/>
    </location>
    <ligand>
        <name>GTP</name>
        <dbReference type="ChEBI" id="CHEBI:37565"/>
    </ligand>
</feature>
<keyword evidence="8 11" id="KW-0501">Molybdenum cofactor biosynthesis</keyword>
<dbReference type="GO" id="GO:0006777">
    <property type="term" value="P:Mo-molybdopterin cofactor biosynthetic process"/>
    <property type="evidence" value="ECO:0007669"/>
    <property type="project" value="UniProtKB-UniRule"/>
</dbReference>
<keyword evidence="7 11" id="KW-0342">GTP-binding</keyword>
<dbReference type="SFLD" id="SFLDS00029">
    <property type="entry name" value="Radical_SAM"/>
    <property type="match status" value="1"/>
</dbReference>
<name>F2KP05_ARCVS</name>
<evidence type="ECO:0000256" key="10">
    <source>
        <dbReference type="ARBA" id="ARBA00048697"/>
    </source>
</evidence>
<dbReference type="HAMAP" id="MF_01225_A">
    <property type="entry name" value="MoaA_A"/>
    <property type="match status" value="1"/>
</dbReference>
<dbReference type="EMBL" id="CP002588">
    <property type="protein sequence ID" value="AEA46313.1"/>
    <property type="molecule type" value="Genomic_DNA"/>
</dbReference>
<dbReference type="SUPFAM" id="SSF102114">
    <property type="entry name" value="Radical SAM enzymes"/>
    <property type="match status" value="1"/>
</dbReference>
<comment type="pathway">
    <text evidence="11">Cofactor biosynthesis; molybdopterin biosynthesis.</text>
</comment>
<sequence length="299" mass="33909">MLVDRFGRRITNLRIAVTNRCNLSCIYCHREGEVNPGEEMHVEEISRISKAFYELGIRKVKITGGEPLLREDIVEIVQSFPPFDEISITTNGTLLARMADELKDAGLSRVNVSLDTLKEDTYGFITGGGNVQKVIDGIEAACNAGLTPVKVNMVVMKGLNENEVENMLEFTSKFNRGRIDVILQVIELLKLPGLEEYYYDISPIEERYAGKAKAVIVRSMHMRRQYVLDNAAIEFVKPLDNSEFCMHCNRIRVTSDGKIKPCLLRNDNLVDVRGLDGRELKEAIMRAVTLREPYFCDRD</sequence>
<feature type="binding site" evidence="11">
    <location>
        <position position="28"/>
    </location>
    <ligand>
        <name>[4Fe-4S] cluster</name>
        <dbReference type="ChEBI" id="CHEBI:49883"/>
        <label>1</label>
        <note>4Fe-4S-S-AdoMet</note>
    </ligand>
</feature>
<feature type="binding site" evidence="11">
    <location>
        <begin position="250"/>
        <end position="252"/>
    </location>
    <ligand>
        <name>GTP</name>
        <dbReference type="ChEBI" id="CHEBI:37565"/>
    </ligand>
</feature>
<feature type="domain" description="Radical SAM core" evidence="12">
    <location>
        <begin position="5"/>
        <end position="224"/>
    </location>
</feature>
<evidence type="ECO:0000256" key="8">
    <source>
        <dbReference type="ARBA" id="ARBA00023150"/>
    </source>
</evidence>
<feature type="binding site" evidence="11">
    <location>
        <position position="89"/>
    </location>
    <ligand>
        <name>GTP</name>
        <dbReference type="ChEBI" id="CHEBI:37565"/>
    </ligand>
</feature>
<dbReference type="SMART" id="SM00729">
    <property type="entry name" value="Elp3"/>
    <property type="match status" value="1"/>
</dbReference>